<feature type="domain" description="SH2" evidence="17">
    <location>
        <begin position="569"/>
        <end position="668"/>
    </location>
</feature>
<dbReference type="SUPFAM" id="SSF50044">
    <property type="entry name" value="SH3-domain"/>
    <property type="match status" value="1"/>
</dbReference>
<dbReference type="InterPro" id="IPR057061">
    <property type="entry name" value="PLCG_EF-hand_2"/>
</dbReference>
<dbReference type="Gene3D" id="2.30.29.30">
    <property type="entry name" value="Pleckstrin-homology domain (PH domain)/Phosphotyrosine-binding domain (PTB)"/>
    <property type="match status" value="1"/>
</dbReference>
<evidence type="ECO:0000256" key="11">
    <source>
        <dbReference type="ARBA" id="ARBA00023224"/>
    </source>
</evidence>
<evidence type="ECO:0000256" key="3">
    <source>
        <dbReference type="ARBA" id="ARBA00022443"/>
    </source>
</evidence>
<dbReference type="OrthoDB" id="6018385at2759"/>
<dbReference type="SUPFAM" id="SSF51695">
    <property type="entry name" value="PLC-like phosphodiesterases"/>
    <property type="match status" value="2"/>
</dbReference>
<keyword evidence="22" id="KW-1185">Reference proteome</keyword>
<evidence type="ECO:0000256" key="8">
    <source>
        <dbReference type="ARBA" id="ARBA00022963"/>
    </source>
</evidence>
<feature type="domain" description="SH3" evidence="18">
    <location>
        <begin position="804"/>
        <end position="863"/>
    </location>
</feature>
<dbReference type="SMART" id="SM00239">
    <property type="entry name" value="C2"/>
    <property type="match status" value="1"/>
</dbReference>
<feature type="region of interest" description="Disordered" evidence="16">
    <location>
        <begin position="1"/>
        <end position="21"/>
    </location>
</feature>
<evidence type="ECO:0000259" key="20">
    <source>
        <dbReference type="PROSITE" id="PS50008"/>
    </source>
</evidence>
<dbReference type="Pfam" id="PF00169">
    <property type="entry name" value="PH"/>
    <property type="match status" value="1"/>
</dbReference>
<dbReference type="SMART" id="SM00252">
    <property type="entry name" value="SH2"/>
    <property type="match status" value="2"/>
</dbReference>
<dbReference type="SUPFAM" id="SSF49562">
    <property type="entry name" value="C2 domain (Calcium/lipid-binding domain, CaLB)"/>
    <property type="match status" value="1"/>
</dbReference>
<evidence type="ECO:0000313" key="21">
    <source>
        <dbReference type="EnsemblMetazoa" id="CLYHEMP005712.1"/>
    </source>
</evidence>
<feature type="compositionally biased region" description="Basic and acidic residues" evidence="16">
    <location>
        <begin position="1272"/>
        <end position="1286"/>
    </location>
</feature>
<dbReference type="Pfam" id="PF00387">
    <property type="entry name" value="PI-PLC-Y"/>
    <property type="match status" value="1"/>
</dbReference>
<dbReference type="SUPFAM" id="SSF47473">
    <property type="entry name" value="EF-hand"/>
    <property type="match status" value="1"/>
</dbReference>
<dbReference type="Gene3D" id="3.20.20.190">
    <property type="entry name" value="Phosphatidylinositol (PI) phosphodiesterase"/>
    <property type="match status" value="2"/>
</dbReference>
<protein>
    <recommendedName>
        <fullName evidence="2 14">Phosphoinositide phospholipase C</fullName>
        <ecNumber evidence="2 14">3.1.4.11</ecNumber>
    </recommendedName>
</protein>
<dbReference type="PRINTS" id="PR00390">
    <property type="entry name" value="PHPHLIPASEC"/>
</dbReference>
<feature type="compositionally biased region" description="Acidic residues" evidence="16">
    <location>
        <begin position="539"/>
        <end position="550"/>
    </location>
</feature>
<keyword evidence="15" id="KW-0175">Coiled coil</keyword>
<evidence type="ECO:0000256" key="4">
    <source>
        <dbReference type="ARBA" id="ARBA00022553"/>
    </source>
</evidence>
<evidence type="ECO:0000259" key="18">
    <source>
        <dbReference type="PROSITE" id="PS50002"/>
    </source>
</evidence>
<dbReference type="PRINTS" id="PR00401">
    <property type="entry name" value="SH2DOMAIN"/>
</dbReference>
<dbReference type="Pfam" id="PF00017">
    <property type="entry name" value="SH2"/>
    <property type="match status" value="2"/>
</dbReference>
<comment type="cofactor">
    <cofactor evidence="1">
        <name>Ca(2+)</name>
        <dbReference type="ChEBI" id="CHEBI:29108"/>
    </cofactor>
</comment>
<sequence length="1297" mass="150093">MSNSKSSLSRTPSTVSSVEYGNDQENCYPSDVELGPIITALKLGTSMSRFKVKGNRPEQKTFQLDLEEFKISWFRAGTGREEGKIFIEEIKEIRSGVTSKDFVNFLRKIEDPNSCIVIVYGSCFNLKTLSCMAQNVSERNYWMKGLVYLKFRNQYVPTVALTQRWLCREWSGLPKNNQQKMSMREYKMFLQRANIKLSNNKVRDTYQKVLTPRSSGIDATGFCQAYYNLLHQSSIAEKYEQYFRKVNDELVMFMSDFQRFLTDVQGDYRAQHDPQYARSIMVQCIPDESLFKGSEPYVDMKQFINYLFSPMNSAFNNNTAYDESNKVYQDMTKPLNNYWIASSHNTYLTGDQLQSLSSVEAYIRCLRMGCRCIELDLWDGQTDPIIYHGLTLTSKIKLVDVVQVIASNAFEVTPYPLILSLENHCTIPQQIKMANMFKKYFGKSLVTQYLDANEKQLPSPESLKYKVILKYKKIDQGQSDVFLSSLNSRDSAIWDDTLLSSSLKTGLVYMEDEEKKWNKHLFVLTETSIHYSFEQETTTQDDEDEDEIVETQEQNKDGNEDELHFSEKWFHRNISRVEAEKLLREYQKGDGSFLVRPSNMFVGDFSLSFWRQNKVQHCRIKLRQTQDGSTKYFLVGQKSFDNLWSLINHYQLNPLRSDQFEMTLNEPIPQPNAHIGKPWYHDNLTRQQAEDMLKRMRKDGYFLVRKRMGSNELDPDSDSYAISFRTAGSIKHCVIKKEGRLFMIGSAPFESLVELISHYEKFALYRQTKLKFPCNQEVVKELGINPDLEEEAPDSFYALPNATTHKPACLAKYDYIGKDDELKFPKGAMITNVVKFDGGWWRGDYNGQVQKWFPVNFTEETVIKEKAPVSQQEESKQGGVMLEEMQKGVIDLTGCQQQLLQSQPSRPYIFSIKSHSGVFNCSVESEHEMIEWVTAIQDASTKAQESSSQLKQLVEQRKIAKELSDLIVYCVTVPFNEEGFENGKYYQMSSFPELKAERFVSRKTVDLRFLRLNHRQLSRVYPKGTRFDSSNYDPVIFWNFGCQMVALNYQTPDRSMQIERGTFLDNGGCGYVLQPDILRDPNFNPYDPTTFNKLVEPLNLRLTIIGARHLPKTGRGLTSPFVEVEIVGLSYDCRSFQTKTKQDNGLCPTWFERLEFDVICPPLAKIRFVVHDEDMFGDPNFVAQACFPVTTLRPGHRSIPLKNAYSEEIPLAALLIELEIKNAQEDEEYASIAELRDKMQRLMETQDSTQRMEENEAQSQLMQFQDQLSRLTLDREARHQEADNNKKQKVSHKSSSG</sequence>
<evidence type="ECO:0000256" key="7">
    <source>
        <dbReference type="ARBA" id="ARBA00022837"/>
    </source>
</evidence>
<dbReference type="InterPro" id="IPR035023">
    <property type="entry name" value="PLC-gamma_C-SH2"/>
</dbReference>
<feature type="domain" description="C2" evidence="19">
    <location>
        <begin position="1081"/>
        <end position="1203"/>
    </location>
</feature>
<dbReference type="CDD" id="cd09932">
    <property type="entry name" value="SH2_C-SH2_PLC_gamma_like"/>
    <property type="match status" value="1"/>
</dbReference>
<dbReference type="CDD" id="cd08558">
    <property type="entry name" value="PI-PLCc_eukaryota"/>
    <property type="match status" value="1"/>
</dbReference>
<dbReference type="Gene3D" id="2.30.30.40">
    <property type="entry name" value="SH3 Domains"/>
    <property type="match status" value="1"/>
</dbReference>
<dbReference type="InterPro" id="IPR000909">
    <property type="entry name" value="PLipase_C_PInositol-sp_X_dom"/>
</dbReference>
<organism evidence="21 22">
    <name type="scientific">Clytia hemisphaerica</name>
    <dbReference type="NCBI Taxonomy" id="252671"/>
    <lineage>
        <taxon>Eukaryota</taxon>
        <taxon>Metazoa</taxon>
        <taxon>Cnidaria</taxon>
        <taxon>Hydrozoa</taxon>
        <taxon>Hydroidolina</taxon>
        <taxon>Leptothecata</taxon>
        <taxon>Obeliida</taxon>
        <taxon>Clytiidae</taxon>
        <taxon>Clytia</taxon>
    </lineage>
</organism>
<dbReference type="InterPro" id="IPR035024">
    <property type="entry name" value="PLC-gamma_N-SH2"/>
</dbReference>
<dbReference type="InterPro" id="IPR000008">
    <property type="entry name" value="C2_dom"/>
</dbReference>
<name>A0A7M5V8T6_9CNID</name>
<dbReference type="SMART" id="SM00149">
    <property type="entry name" value="PLCYc"/>
    <property type="match status" value="1"/>
</dbReference>
<comment type="catalytic activity">
    <reaction evidence="14">
        <text>a 1,2-diacyl-sn-glycero-3-phospho-(1D-myo-inositol-4,5-bisphosphate) + H2O = 1D-myo-inositol 1,4,5-trisphosphate + a 1,2-diacyl-sn-glycerol + H(+)</text>
        <dbReference type="Rhea" id="RHEA:33179"/>
        <dbReference type="ChEBI" id="CHEBI:15377"/>
        <dbReference type="ChEBI" id="CHEBI:15378"/>
        <dbReference type="ChEBI" id="CHEBI:17815"/>
        <dbReference type="ChEBI" id="CHEBI:58456"/>
        <dbReference type="ChEBI" id="CHEBI:203600"/>
        <dbReference type="EC" id="3.1.4.11"/>
    </reaction>
</comment>
<dbReference type="Pfam" id="PF00018">
    <property type="entry name" value="SH3_1"/>
    <property type="match status" value="1"/>
</dbReference>
<dbReference type="PANTHER" id="PTHR10336">
    <property type="entry name" value="PHOSPHOINOSITIDE-SPECIFIC PHOSPHOLIPASE C FAMILY PROTEIN"/>
    <property type="match status" value="1"/>
</dbReference>
<feature type="region of interest" description="Disordered" evidence="16">
    <location>
        <begin position="1246"/>
        <end position="1297"/>
    </location>
</feature>
<keyword evidence="8 14" id="KW-0442">Lipid degradation</keyword>
<dbReference type="PROSITE" id="PS50008">
    <property type="entry name" value="PIPLC_Y_DOMAIN"/>
    <property type="match status" value="1"/>
</dbReference>
<dbReference type="InterPro" id="IPR036028">
    <property type="entry name" value="SH3-like_dom_sf"/>
</dbReference>
<dbReference type="SMART" id="SM00233">
    <property type="entry name" value="PH"/>
    <property type="match status" value="2"/>
</dbReference>
<keyword evidence="7" id="KW-0106">Calcium</keyword>
<evidence type="ECO:0000256" key="16">
    <source>
        <dbReference type="SAM" id="MobiDB-lite"/>
    </source>
</evidence>
<dbReference type="Gene3D" id="1.10.238.10">
    <property type="entry name" value="EF-hand"/>
    <property type="match status" value="1"/>
</dbReference>
<dbReference type="EnsemblMetazoa" id="CLYHEMT005712.1">
    <property type="protein sequence ID" value="CLYHEMP005712.1"/>
    <property type="gene ID" value="CLYHEMG005712"/>
</dbReference>
<dbReference type="CDD" id="cd10341">
    <property type="entry name" value="SH2_N-SH2_PLC_gamma_like"/>
    <property type="match status" value="1"/>
</dbReference>
<dbReference type="PROSITE" id="PS50004">
    <property type="entry name" value="C2"/>
    <property type="match status" value="1"/>
</dbReference>
<dbReference type="GO" id="GO:0051209">
    <property type="term" value="P:release of sequestered calcium ion into cytosol"/>
    <property type="evidence" value="ECO:0007669"/>
    <property type="project" value="TreeGrafter"/>
</dbReference>
<feature type="region of interest" description="Disordered" evidence="16">
    <location>
        <begin position="535"/>
        <end position="561"/>
    </location>
</feature>
<dbReference type="GO" id="GO:0004435">
    <property type="term" value="F:phosphatidylinositol-4,5-bisphosphate phospholipase C activity"/>
    <property type="evidence" value="ECO:0007669"/>
    <property type="project" value="UniProtKB-EC"/>
</dbReference>
<feature type="coiled-coil region" evidence="15">
    <location>
        <begin position="936"/>
        <end position="963"/>
    </location>
</feature>
<keyword evidence="5" id="KW-0677">Repeat</keyword>
<dbReference type="Pfam" id="PF23583">
    <property type="entry name" value="EF_HAND_2_PLCG"/>
    <property type="match status" value="1"/>
</dbReference>
<keyword evidence="9 12" id="KW-0727">SH2 domain</keyword>
<evidence type="ECO:0000256" key="6">
    <source>
        <dbReference type="ARBA" id="ARBA00022801"/>
    </source>
</evidence>
<dbReference type="InterPro" id="IPR011992">
    <property type="entry name" value="EF-hand-dom_pair"/>
</dbReference>
<evidence type="ECO:0000256" key="13">
    <source>
        <dbReference type="PROSITE-ProRule" id="PRU00192"/>
    </source>
</evidence>
<accession>A0A7M5V8T6</accession>
<dbReference type="InterPro" id="IPR011993">
    <property type="entry name" value="PH-like_dom_sf"/>
</dbReference>
<dbReference type="SMART" id="SM00326">
    <property type="entry name" value="SH3"/>
    <property type="match status" value="1"/>
</dbReference>
<reference evidence="21" key="1">
    <citation type="submission" date="2021-01" db="UniProtKB">
        <authorList>
            <consortium name="EnsemblMetazoa"/>
        </authorList>
    </citation>
    <scope>IDENTIFICATION</scope>
</reference>
<evidence type="ECO:0000259" key="17">
    <source>
        <dbReference type="PROSITE" id="PS50001"/>
    </source>
</evidence>
<dbReference type="InterPro" id="IPR001192">
    <property type="entry name" value="PI-PLC_fam"/>
</dbReference>
<dbReference type="Gene3D" id="2.60.40.150">
    <property type="entry name" value="C2 domain"/>
    <property type="match status" value="1"/>
</dbReference>
<dbReference type="GO" id="GO:0046488">
    <property type="term" value="P:phosphatidylinositol metabolic process"/>
    <property type="evidence" value="ECO:0007669"/>
    <property type="project" value="TreeGrafter"/>
</dbReference>
<dbReference type="PROSITE" id="PS50007">
    <property type="entry name" value="PIPLC_X_DOMAIN"/>
    <property type="match status" value="1"/>
</dbReference>
<dbReference type="CDD" id="cd00275">
    <property type="entry name" value="C2_PLC_like"/>
    <property type="match status" value="1"/>
</dbReference>
<evidence type="ECO:0000256" key="5">
    <source>
        <dbReference type="ARBA" id="ARBA00022737"/>
    </source>
</evidence>
<dbReference type="InterPro" id="IPR035892">
    <property type="entry name" value="C2_domain_sf"/>
</dbReference>
<feature type="compositionally biased region" description="Polar residues" evidence="16">
    <location>
        <begin position="1257"/>
        <end position="1270"/>
    </location>
</feature>
<keyword evidence="3 13" id="KW-0728">SH3 domain</keyword>
<dbReference type="EC" id="3.1.4.11" evidence="2 14"/>
<dbReference type="InterPro" id="IPR017946">
    <property type="entry name" value="PLC-like_Pdiesterase_TIM-brl"/>
</dbReference>
<dbReference type="SUPFAM" id="SSF55550">
    <property type="entry name" value="SH2 domain"/>
    <property type="match status" value="2"/>
</dbReference>
<dbReference type="GO" id="GO:0048015">
    <property type="term" value="P:phosphatidylinositol-mediated signaling"/>
    <property type="evidence" value="ECO:0007669"/>
    <property type="project" value="TreeGrafter"/>
</dbReference>
<evidence type="ECO:0000256" key="1">
    <source>
        <dbReference type="ARBA" id="ARBA00001913"/>
    </source>
</evidence>
<evidence type="ECO:0000256" key="15">
    <source>
        <dbReference type="SAM" id="Coils"/>
    </source>
</evidence>
<evidence type="ECO:0000259" key="19">
    <source>
        <dbReference type="PROSITE" id="PS50004"/>
    </source>
</evidence>
<dbReference type="PANTHER" id="PTHR10336:SF159">
    <property type="entry name" value="1-PHOSPHATIDYLINOSITOL 4,5-BISPHOSPHATE PHOSPHODIESTERASE GAMMA"/>
    <property type="match status" value="1"/>
</dbReference>
<evidence type="ECO:0000256" key="12">
    <source>
        <dbReference type="PROSITE-ProRule" id="PRU00191"/>
    </source>
</evidence>
<dbReference type="PROSITE" id="PS50001">
    <property type="entry name" value="SH2"/>
    <property type="match status" value="2"/>
</dbReference>
<dbReference type="GO" id="GO:0016042">
    <property type="term" value="P:lipid catabolic process"/>
    <property type="evidence" value="ECO:0007669"/>
    <property type="project" value="UniProtKB-KW"/>
</dbReference>
<keyword evidence="4" id="KW-0597">Phosphoprotein</keyword>
<evidence type="ECO:0000256" key="9">
    <source>
        <dbReference type="ARBA" id="ARBA00022999"/>
    </source>
</evidence>
<dbReference type="GO" id="GO:0032587">
    <property type="term" value="C:ruffle membrane"/>
    <property type="evidence" value="ECO:0007669"/>
    <property type="project" value="TreeGrafter"/>
</dbReference>
<dbReference type="InterPro" id="IPR000980">
    <property type="entry name" value="SH2"/>
</dbReference>
<dbReference type="InterPro" id="IPR001711">
    <property type="entry name" value="PLipase_C_Pinositol-sp_Y"/>
</dbReference>
<dbReference type="Gene3D" id="3.30.505.10">
    <property type="entry name" value="SH2 domain"/>
    <property type="match status" value="2"/>
</dbReference>
<evidence type="ECO:0000313" key="22">
    <source>
        <dbReference type="Proteomes" id="UP000594262"/>
    </source>
</evidence>
<dbReference type="Proteomes" id="UP000594262">
    <property type="component" value="Unplaced"/>
</dbReference>
<dbReference type="FunFam" id="3.30.505.10:FF:000011">
    <property type="entry name" value="1-phosphatidylinositol 4,5-bisphosphate phosphodiesterase gamma"/>
    <property type="match status" value="1"/>
</dbReference>
<dbReference type="FunFam" id="3.30.505.10:FF:000009">
    <property type="entry name" value="1-phosphatidylinositol 4,5-bisphosphate phosphodiesterase gamma"/>
    <property type="match status" value="1"/>
</dbReference>
<dbReference type="InterPro" id="IPR001849">
    <property type="entry name" value="PH_domain"/>
</dbReference>
<feature type="domain" description="SH2" evidence="17">
    <location>
        <begin position="679"/>
        <end position="774"/>
    </location>
</feature>
<dbReference type="InterPro" id="IPR001452">
    <property type="entry name" value="SH3_domain"/>
</dbReference>
<proteinExistence type="predicted"/>
<keyword evidence="6 14" id="KW-0378">Hydrolase</keyword>
<feature type="compositionally biased region" description="Low complexity" evidence="16">
    <location>
        <begin position="1"/>
        <end position="17"/>
    </location>
</feature>
<dbReference type="SMART" id="SM00148">
    <property type="entry name" value="PLCXc"/>
    <property type="match status" value="1"/>
</dbReference>
<dbReference type="Pfam" id="PF00388">
    <property type="entry name" value="PI-PLC-X"/>
    <property type="match status" value="1"/>
</dbReference>
<dbReference type="SUPFAM" id="SSF50729">
    <property type="entry name" value="PH domain-like"/>
    <property type="match status" value="2"/>
</dbReference>
<keyword evidence="10 14" id="KW-0443">Lipid metabolism</keyword>
<feature type="domain" description="PI-PLC Y-box" evidence="20">
    <location>
        <begin position="963"/>
        <end position="1079"/>
    </location>
</feature>
<evidence type="ECO:0000256" key="10">
    <source>
        <dbReference type="ARBA" id="ARBA00023098"/>
    </source>
</evidence>
<dbReference type="InterPro" id="IPR036860">
    <property type="entry name" value="SH2_dom_sf"/>
</dbReference>
<evidence type="ECO:0000256" key="2">
    <source>
        <dbReference type="ARBA" id="ARBA00012368"/>
    </source>
</evidence>
<keyword evidence="11" id="KW-0807">Transducer</keyword>
<dbReference type="PROSITE" id="PS50002">
    <property type="entry name" value="SH3"/>
    <property type="match status" value="1"/>
</dbReference>
<evidence type="ECO:0000256" key="14">
    <source>
        <dbReference type="RuleBase" id="RU361133"/>
    </source>
</evidence>
<feature type="compositionally biased region" description="Basic residues" evidence="16">
    <location>
        <begin position="1287"/>
        <end position="1297"/>
    </location>
</feature>
<dbReference type="Pfam" id="PF00168">
    <property type="entry name" value="C2"/>
    <property type="match status" value="1"/>
</dbReference>